<dbReference type="RefSeq" id="WP_222992681.1">
    <property type="nucleotide sequence ID" value="NZ_JAINVV010000012.1"/>
</dbReference>
<evidence type="ECO:0000259" key="3">
    <source>
        <dbReference type="Pfam" id="PF00326"/>
    </source>
</evidence>
<keyword evidence="1" id="KW-0378">Hydrolase</keyword>
<comment type="caution">
    <text evidence="4">The sequence shown here is derived from an EMBL/GenBank/DDBJ whole genome shotgun (WGS) entry which is preliminary data.</text>
</comment>
<organism evidence="4 5">
    <name type="scientific">Sphingomonas colocasiae</name>
    <dbReference type="NCBI Taxonomy" id="1848973"/>
    <lineage>
        <taxon>Bacteria</taxon>
        <taxon>Pseudomonadati</taxon>
        <taxon>Pseudomonadota</taxon>
        <taxon>Alphaproteobacteria</taxon>
        <taxon>Sphingomonadales</taxon>
        <taxon>Sphingomonadaceae</taxon>
        <taxon>Sphingomonas</taxon>
    </lineage>
</organism>
<dbReference type="Proteomes" id="UP000706039">
    <property type="component" value="Unassembled WGS sequence"/>
</dbReference>
<dbReference type="InterPro" id="IPR029058">
    <property type="entry name" value="AB_hydrolase_fold"/>
</dbReference>
<reference evidence="4 5" key="1">
    <citation type="submission" date="2021-08" db="EMBL/GenBank/DDBJ databases">
        <authorList>
            <person name="Tuo L."/>
        </authorList>
    </citation>
    <scope>NUCLEOTIDE SEQUENCE [LARGE SCALE GENOMIC DNA]</scope>
    <source>
        <strain evidence="4 5">JCM 31229</strain>
    </source>
</reference>
<dbReference type="EMBL" id="JAINVV010000012">
    <property type="protein sequence ID" value="MBY8825585.1"/>
    <property type="molecule type" value="Genomic_DNA"/>
</dbReference>
<dbReference type="InterPro" id="IPR001375">
    <property type="entry name" value="Peptidase_S9_cat"/>
</dbReference>
<proteinExistence type="predicted"/>
<evidence type="ECO:0000256" key="1">
    <source>
        <dbReference type="ARBA" id="ARBA00022801"/>
    </source>
</evidence>
<evidence type="ECO:0000313" key="4">
    <source>
        <dbReference type="EMBL" id="MBY8825585.1"/>
    </source>
</evidence>
<keyword evidence="2" id="KW-0732">Signal</keyword>
<gene>
    <name evidence="4" type="ORF">K7G82_25005</name>
</gene>
<dbReference type="SUPFAM" id="SSF82171">
    <property type="entry name" value="DPP6 N-terminal domain-like"/>
    <property type="match status" value="1"/>
</dbReference>
<evidence type="ECO:0000256" key="2">
    <source>
        <dbReference type="SAM" id="SignalP"/>
    </source>
</evidence>
<evidence type="ECO:0000313" key="5">
    <source>
        <dbReference type="Proteomes" id="UP000706039"/>
    </source>
</evidence>
<dbReference type="PROSITE" id="PS51257">
    <property type="entry name" value="PROKAR_LIPOPROTEIN"/>
    <property type="match status" value="1"/>
</dbReference>
<feature type="signal peptide" evidence="2">
    <location>
        <begin position="1"/>
        <end position="20"/>
    </location>
</feature>
<keyword evidence="5" id="KW-1185">Reference proteome</keyword>
<dbReference type="InterPro" id="IPR011042">
    <property type="entry name" value="6-blade_b-propeller_TolB-like"/>
</dbReference>
<protein>
    <submittedName>
        <fullName evidence="4">Prolyl oligopeptidase family serine peptidase</fullName>
    </submittedName>
</protein>
<name>A0ABS7PY56_9SPHN</name>
<dbReference type="SUPFAM" id="SSF53474">
    <property type="entry name" value="alpha/beta-Hydrolases"/>
    <property type="match status" value="1"/>
</dbReference>
<feature type="domain" description="Peptidase S9 prolyl oligopeptidase catalytic" evidence="3">
    <location>
        <begin position="436"/>
        <end position="646"/>
    </location>
</feature>
<dbReference type="PANTHER" id="PTHR42776:SF27">
    <property type="entry name" value="DIPEPTIDYL PEPTIDASE FAMILY MEMBER 6"/>
    <property type="match status" value="1"/>
</dbReference>
<dbReference type="Pfam" id="PF00326">
    <property type="entry name" value="Peptidase_S9"/>
    <property type="match status" value="1"/>
</dbReference>
<dbReference type="Gene3D" id="2.120.10.30">
    <property type="entry name" value="TolB, C-terminal domain"/>
    <property type="match status" value="1"/>
</dbReference>
<dbReference type="Gene3D" id="3.40.50.1820">
    <property type="entry name" value="alpha/beta hydrolase"/>
    <property type="match status" value="1"/>
</dbReference>
<accession>A0ABS7PY56</accession>
<dbReference type="PANTHER" id="PTHR42776">
    <property type="entry name" value="SERINE PEPTIDASE S9 FAMILY MEMBER"/>
    <property type="match status" value="1"/>
</dbReference>
<sequence length="649" mass="69872">MRGLLLVMTASLVTACPALAQSPQPPGDRPPLTMEALLAAPPPKAPRIVLDAKDDVHRLDALAAKLPNSAECGHPISASAALSLACEGTGGSIQFWQAGAKSPARVVELGRGERSVGVEWSWDGERAFVLVQAAEDGARQTDILDTRNVPSLARSALIIVDLAGRRAPDRRDLEGSVLQIAPHGEDRIYYASFDFTRLPLETQIRRIDLASGRDERIYGTGGTFQTSRVAVSPDGRHILFAVDRANRRWDDYTNLLLIDVATGREVGVVSGDAAVNSGSWYGWSKDGTRVFFSARHGGFDQIMAATLSGKLTRLTDDEVARYRLVASPDAGFLAYQTESLAGQREIRRLSLNTGNEQSVGIIDALASRFALTDARMTWWRTRDGRSIAGFLFLPAGYESGRRYPVIVDIHGGGRGQKLVMASPLTLVTAPGVGEWYAWAALGYAVFVPDYRSSGAYGPIGPIPDGCCDDGVVHRDASDVADGIDALADQGIVDPERVGLLGHSAGGARVIDLLARSRRYAAAVVNESVAPDPLFNYINMAHGRATGVDALARMTPDGLTKPRPEALVQAKLLSAYRSGTPTLVMLGNETKGATANLTGELLFSLLKENGVASRLIRFEKDGHVLMTPESSLRAFGEVRSWYDLYLKPRL</sequence>
<feature type="chain" id="PRO_5047016747" evidence="2">
    <location>
        <begin position="21"/>
        <end position="649"/>
    </location>
</feature>